<proteinExistence type="predicted"/>
<dbReference type="WBParaSite" id="ES5_v2.g26796.t1">
    <property type="protein sequence ID" value="ES5_v2.g26796.t1"/>
    <property type="gene ID" value="ES5_v2.g26796"/>
</dbReference>
<sequence>MTTLEILGNSDENVQKSYNLSGKYILKRLLKDYGLNLYPDKKRGDLNELFKEKRPQLLEKLKDHCEDCDPFATIGCYHHKFGSKKTALLFNTLLFDECCENFIKNVKENTIDSDTVAQIYRENHFSKLSKELPYSFQDPLLIVQSCIHPSHKLSSKIGSNLELAFIGDSVLDELLLREVCIYGFTNEQFDKCRQAVLNNINLVVLAVKFGFDKYRLVGPGVVNISWKSDADLFEALVGAVYLDSGRNMEIVRKVFYPFLIPSIEKCWKQ</sequence>
<evidence type="ECO:0000313" key="1">
    <source>
        <dbReference type="Proteomes" id="UP000887579"/>
    </source>
</evidence>
<protein>
    <submittedName>
        <fullName evidence="2">RNase III domain-containing protein</fullName>
    </submittedName>
</protein>
<organism evidence="1 2">
    <name type="scientific">Panagrolaimus sp. ES5</name>
    <dbReference type="NCBI Taxonomy" id="591445"/>
    <lineage>
        <taxon>Eukaryota</taxon>
        <taxon>Metazoa</taxon>
        <taxon>Ecdysozoa</taxon>
        <taxon>Nematoda</taxon>
        <taxon>Chromadorea</taxon>
        <taxon>Rhabditida</taxon>
        <taxon>Tylenchina</taxon>
        <taxon>Panagrolaimomorpha</taxon>
        <taxon>Panagrolaimoidea</taxon>
        <taxon>Panagrolaimidae</taxon>
        <taxon>Panagrolaimus</taxon>
    </lineage>
</organism>
<accession>A0AC34GBH0</accession>
<dbReference type="Proteomes" id="UP000887579">
    <property type="component" value="Unplaced"/>
</dbReference>
<name>A0AC34GBH0_9BILA</name>
<evidence type="ECO:0000313" key="2">
    <source>
        <dbReference type="WBParaSite" id="ES5_v2.g26796.t1"/>
    </source>
</evidence>
<reference evidence="2" key="1">
    <citation type="submission" date="2022-11" db="UniProtKB">
        <authorList>
            <consortium name="WormBaseParasite"/>
        </authorList>
    </citation>
    <scope>IDENTIFICATION</scope>
</reference>